<evidence type="ECO:0000256" key="8">
    <source>
        <dbReference type="ARBA" id="ARBA00022777"/>
    </source>
</evidence>
<dbReference type="SUPFAM" id="SSF55874">
    <property type="entry name" value="ATPase domain of HSP90 chaperone/DNA topoisomerase II/histidine kinase"/>
    <property type="match status" value="1"/>
</dbReference>
<evidence type="ECO:0000256" key="3">
    <source>
        <dbReference type="ARBA" id="ARBA00012438"/>
    </source>
</evidence>
<dbReference type="Pfam" id="PF02518">
    <property type="entry name" value="HATPase_c"/>
    <property type="match status" value="1"/>
</dbReference>
<evidence type="ECO:0000256" key="2">
    <source>
        <dbReference type="ARBA" id="ARBA00004651"/>
    </source>
</evidence>
<dbReference type="InterPro" id="IPR005467">
    <property type="entry name" value="His_kinase_dom"/>
</dbReference>
<reference evidence="12" key="1">
    <citation type="submission" date="2015-10" db="EMBL/GenBank/DDBJ databases">
        <title>Evolution marks in rhizobial microsymbionts genomes from the relict species Vavilovia formosa (Stev.) Fed.</title>
        <authorList>
            <person name="Kopat V."/>
        </authorList>
    </citation>
    <scope>NUCLEOTIDE SEQUENCE</scope>
    <source>
        <strain evidence="12">Vaf-07</strain>
    </source>
</reference>
<keyword evidence="10" id="KW-0812">Transmembrane</keyword>
<feature type="transmembrane region" description="Helical" evidence="10">
    <location>
        <begin position="193"/>
        <end position="213"/>
    </location>
</feature>
<dbReference type="PROSITE" id="PS50109">
    <property type="entry name" value="HIS_KIN"/>
    <property type="match status" value="1"/>
</dbReference>
<accession>A0A120MG81</accession>
<feature type="transmembrane region" description="Helical" evidence="10">
    <location>
        <begin position="161"/>
        <end position="181"/>
    </location>
</feature>
<feature type="transmembrane region" description="Helical" evidence="10">
    <location>
        <begin position="137"/>
        <end position="154"/>
    </location>
</feature>
<dbReference type="GO" id="GO:0005886">
    <property type="term" value="C:plasma membrane"/>
    <property type="evidence" value="ECO:0007669"/>
    <property type="project" value="UniProtKB-SubCell"/>
</dbReference>
<keyword evidence="5" id="KW-0597">Phosphoprotein</keyword>
<evidence type="ECO:0000256" key="4">
    <source>
        <dbReference type="ARBA" id="ARBA00022475"/>
    </source>
</evidence>
<dbReference type="SMART" id="SM00387">
    <property type="entry name" value="HATPase_c"/>
    <property type="match status" value="1"/>
</dbReference>
<evidence type="ECO:0000259" key="11">
    <source>
        <dbReference type="PROSITE" id="PS50109"/>
    </source>
</evidence>
<evidence type="ECO:0000313" key="12">
    <source>
        <dbReference type="EMBL" id="AMH39623.1"/>
    </source>
</evidence>
<evidence type="ECO:0000256" key="6">
    <source>
        <dbReference type="ARBA" id="ARBA00022679"/>
    </source>
</evidence>
<sequence>MPGLGAESKVGTPDVTGVSAVAASPIDAAGVTTPVAVTALPLDETTNIKNINLLIQLRWIAVVGQVLTIGFVHLVMGISLPLMAMVMVLCGSVFLNVISQEWLRQQTDARDRELLLLLLLDVAALTAQLYLSGGATNPFISLYLLQVTLGAMLLNGRSTWVVVVVACLCFAGLIVFHRPLALPEALRDDLFELHIIGMLICFVLDAALIVVFMTRIAQNLRERDEGLAALRQQAAEEDHIVRMGLLASGAAHELGTPLASLSVILSDWRRMPELAGNPELMEEVSEMQADVQRCKSIVTGILMSAGDMRGEAPVVTTVNGFFGELVEDWRGARSINTLVYENRFGEDMPIVSDSALKQMIFNVLDNANEVSPLWVRLAIERDGDSLVLKVSDMGPGFAKEMLANFGKPYNSSKGQSGRGLGLFLVVNAVRKLGGTVVAENRPVGGALVSLSLPLSALAIGARKHVG</sequence>
<dbReference type="OrthoDB" id="9785252at2"/>
<evidence type="ECO:0000256" key="9">
    <source>
        <dbReference type="ARBA" id="ARBA00022840"/>
    </source>
</evidence>
<keyword evidence="4" id="KW-1003">Cell membrane</keyword>
<dbReference type="InterPro" id="IPR003594">
    <property type="entry name" value="HATPase_dom"/>
</dbReference>
<feature type="transmembrane region" description="Helical" evidence="10">
    <location>
        <begin position="114"/>
        <end position="131"/>
    </location>
</feature>
<keyword evidence="7" id="KW-0547">Nucleotide-binding</keyword>
<feature type="transmembrane region" description="Helical" evidence="10">
    <location>
        <begin position="57"/>
        <end position="76"/>
    </location>
</feature>
<evidence type="ECO:0000256" key="10">
    <source>
        <dbReference type="SAM" id="Phobius"/>
    </source>
</evidence>
<keyword evidence="8 12" id="KW-0418">Kinase</keyword>
<keyword evidence="6" id="KW-0808">Transferase</keyword>
<feature type="domain" description="Histidine kinase" evidence="11">
    <location>
        <begin position="249"/>
        <end position="456"/>
    </location>
</feature>
<evidence type="ECO:0000256" key="7">
    <source>
        <dbReference type="ARBA" id="ARBA00022741"/>
    </source>
</evidence>
<keyword evidence="10" id="KW-0472">Membrane</keyword>
<comment type="subcellular location">
    <subcellularLocation>
        <location evidence="2">Cell membrane</location>
        <topology evidence="2">Multi-pass membrane protein</topology>
    </subcellularLocation>
</comment>
<gene>
    <name evidence="12" type="primary">regB_1</name>
    <name evidence="12" type="ORF">PROKKA_00812</name>
</gene>
<dbReference type="PANTHER" id="PTHR44936:SF10">
    <property type="entry name" value="SENSOR PROTEIN RSTB"/>
    <property type="match status" value="1"/>
</dbReference>
<dbReference type="InterPro" id="IPR004358">
    <property type="entry name" value="Sig_transdc_His_kin-like_C"/>
</dbReference>
<keyword evidence="10" id="KW-1133">Transmembrane helix</keyword>
<dbReference type="PANTHER" id="PTHR44936">
    <property type="entry name" value="SENSOR PROTEIN CREC"/>
    <property type="match status" value="1"/>
</dbReference>
<dbReference type="PRINTS" id="PR00344">
    <property type="entry name" value="BCTRLSENSOR"/>
</dbReference>
<dbReference type="InterPro" id="IPR036890">
    <property type="entry name" value="HATPase_C_sf"/>
</dbReference>
<organism evidence="12">
    <name type="scientific">Tardiphaga robiniae</name>
    <dbReference type="NCBI Taxonomy" id="943830"/>
    <lineage>
        <taxon>Bacteria</taxon>
        <taxon>Pseudomonadati</taxon>
        <taxon>Pseudomonadota</taxon>
        <taxon>Alphaproteobacteria</taxon>
        <taxon>Hyphomicrobiales</taxon>
        <taxon>Nitrobacteraceae</taxon>
        <taxon>Tardiphaga</taxon>
    </lineage>
</organism>
<dbReference type="Gene3D" id="3.30.565.10">
    <property type="entry name" value="Histidine kinase-like ATPase, C-terminal domain"/>
    <property type="match status" value="1"/>
</dbReference>
<dbReference type="Gene3D" id="1.10.287.130">
    <property type="match status" value="1"/>
</dbReference>
<dbReference type="GO" id="GO:0000155">
    <property type="term" value="F:phosphorelay sensor kinase activity"/>
    <property type="evidence" value="ECO:0007669"/>
    <property type="project" value="InterPro"/>
</dbReference>
<dbReference type="CDD" id="cd00082">
    <property type="entry name" value="HisKA"/>
    <property type="match status" value="1"/>
</dbReference>
<evidence type="ECO:0000256" key="5">
    <source>
        <dbReference type="ARBA" id="ARBA00022553"/>
    </source>
</evidence>
<dbReference type="AlphaFoldDB" id="A0A120MG81"/>
<protein>
    <recommendedName>
        <fullName evidence="3">histidine kinase</fullName>
        <ecNumber evidence="3">2.7.13.3</ecNumber>
    </recommendedName>
</protein>
<dbReference type="EC" id="2.7.13.3" evidence="3"/>
<comment type="catalytic activity">
    <reaction evidence="1">
        <text>ATP + protein L-histidine = ADP + protein N-phospho-L-histidine.</text>
        <dbReference type="EC" id="2.7.13.3"/>
    </reaction>
</comment>
<proteinExistence type="predicted"/>
<evidence type="ECO:0000256" key="1">
    <source>
        <dbReference type="ARBA" id="ARBA00000085"/>
    </source>
</evidence>
<dbReference type="InterPro" id="IPR036097">
    <property type="entry name" value="HisK_dim/P_sf"/>
</dbReference>
<name>A0A120MG81_9BRAD</name>
<dbReference type="InterPro" id="IPR003661">
    <property type="entry name" value="HisK_dim/P_dom"/>
</dbReference>
<dbReference type="InterPro" id="IPR050980">
    <property type="entry name" value="2C_sensor_his_kinase"/>
</dbReference>
<keyword evidence="9" id="KW-0067">ATP-binding</keyword>
<feature type="transmembrane region" description="Helical" evidence="10">
    <location>
        <begin position="82"/>
        <end position="102"/>
    </location>
</feature>
<dbReference type="SUPFAM" id="SSF47384">
    <property type="entry name" value="Homodimeric domain of signal transducing histidine kinase"/>
    <property type="match status" value="1"/>
</dbReference>
<dbReference type="EMBL" id="KT955714">
    <property type="protein sequence ID" value="AMH39623.1"/>
    <property type="molecule type" value="Genomic_DNA"/>
</dbReference>
<dbReference type="GO" id="GO:0005524">
    <property type="term" value="F:ATP binding"/>
    <property type="evidence" value="ECO:0007669"/>
    <property type="project" value="UniProtKB-KW"/>
</dbReference>